<dbReference type="GO" id="GO:0008237">
    <property type="term" value="F:metallopeptidase activity"/>
    <property type="evidence" value="ECO:0007669"/>
    <property type="project" value="UniProtKB-KW"/>
</dbReference>
<evidence type="ECO:0000256" key="6">
    <source>
        <dbReference type="ARBA" id="ARBA00023049"/>
    </source>
</evidence>
<dbReference type="Pfam" id="PF04002">
    <property type="entry name" value="RadC"/>
    <property type="match status" value="1"/>
</dbReference>
<comment type="caution">
    <text evidence="9">The sequence shown here is derived from an EMBL/GenBank/DDBJ whole genome shotgun (WGS) entry which is preliminary data.</text>
</comment>
<evidence type="ECO:0000256" key="3">
    <source>
        <dbReference type="ARBA" id="ARBA00022723"/>
    </source>
</evidence>
<dbReference type="InterPro" id="IPR037518">
    <property type="entry name" value="MPN"/>
</dbReference>
<evidence type="ECO:0000313" key="9">
    <source>
        <dbReference type="EMBL" id="HIR04372.1"/>
    </source>
</evidence>
<sequence length="235" mass="26348">MKQKQKRTMKELPLWERPYEKVLECGSASLSDAELLAVILRSGTRELSAKEMAEEILRHGTPAGLAGLLHGTLEDFMEIRGVGKVKAIQLVCIGELSRRIWKTAVSAETTVFDHPSKVASRYMEEMRHMEQENLKLLILNTKNILIREVNISRGTVNASLSTPRELFIEALRHRGVGIILLHNHPSGDPAPSREDCLYTRRVQQAGNLLGIPLLDHIIIGDNAYVSLKERGILET</sequence>
<dbReference type="GO" id="GO:0006508">
    <property type="term" value="P:proteolysis"/>
    <property type="evidence" value="ECO:0007669"/>
    <property type="project" value="UniProtKB-KW"/>
</dbReference>
<reference evidence="9" key="1">
    <citation type="submission" date="2020-10" db="EMBL/GenBank/DDBJ databases">
        <authorList>
            <person name="Gilroy R."/>
        </authorList>
    </citation>
    <scope>NUCLEOTIDE SEQUENCE</scope>
    <source>
        <strain evidence="9">CHK180-2868</strain>
    </source>
</reference>
<dbReference type="NCBIfam" id="NF000642">
    <property type="entry name" value="PRK00024.1"/>
    <property type="match status" value="1"/>
</dbReference>
<evidence type="ECO:0000256" key="2">
    <source>
        <dbReference type="ARBA" id="ARBA00022670"/>
    </source>
</evidence>
<evidence type="ECO:0000256" key="7">
    <source>
        <dbReference type="RuleBase" id="RU003797"/>
    </source>
</evidence>
<organism evidence="9 10">
    <name type="scientific">Candidatus Copromonas faecavium</name>
    <name type="common">nom. illeg.</name>
    <dbReference type="NCBI Taxonomy" id="2840740"/>
    <lineage>
        <taxon>Bacteria</taxon>
        <taxon>Bacillati</taxon>
        <taxon>Bacillota</taxon>
        <taxon>Clostridia</taxon>
        <taxon>Lachnospirales</taxon>
        <taxon>Lachnospiraceae</taxon>
        <taxon>Candidatus Copromonas (nom. illeg.)</taxon>
    </lineage>
</organism>
<accession>A0A9D1A285</accession>
<name>A0A9D1A285_9FIRM</name>
<comment type="similarity">
    <text evidence="1 7">Belongs to the UPF0758 family.</text>
</comment>
<gene>
    <name evidence="9" type="primary">radC</name>
    <name evidence="9" type="ORF">IAB28_00135</name>
</gene>
<keyword evidence="3" id="KW-0479">Metal-binding</keyword>
<dbReference type="AlphaFoldDB" id="A0A9D1A285"/>
<dbReference type="NCBIfam" id="TIGR00608">
    <property type="entry name" value="radc"/>
    <property type="match status" value="1"/>
</dbReference>
<dbReference type="PROSITE" id="PS50249">
    <property type="entry name" value="MPN"/>
    <property type="match status" value="1"/>
</dbReference>
<dbReference type="CDD" id="cd08071">
    <property type="entry name" value="MPN_DUF2466"/>
    <property type="match status" value="1"/>
</dbReference>
<protein>
    <submittedName>
        <fullName evidence="9">DNA repair protein RadC</fullName>
    </submittedName>
</protein>
<keyword evidence="2" id="KW-0645">Protease</keyword>
<reference evidence="9" key="2">
    <citation type="journal article" date="2021" name="PeerJ">
        <title>Extensive microbial diversity within the chicken gut microbiome revealed by metagenomics and culture.</title>
        <authorList>
            <person name="Gilroy R."/>
            <person name="Ravi A."/>
            <person name="Getino M."/>
            <person name="Pursley I."/>
            <person name="Horton D.L."/>
            <person name="Alikhan N.F."/>
            <person name="Baker D."/>
            <person name="Gharbi K."/>
            <person name="Hall N."/>
            <person name="Watson M."/>
            <person name="Adriaenssens E.M."/>
            <person name="Foster-Nyarko E."/>
            <person name="Jarju S."/>
            <person name="Secka A."/>
            <person name="Antonio M."/>
            <person name="Oren A."/>
            <person name="Chaudhuri R.R."/>
            <person name="La Ragione R."/>
            <person name="Hildebrand F."/>
            <person name="Pallen M.J."/>
        </authorList>
    </citation>
    <scope>NUCLEOTIDE SEQUENCE</scope>
    <source>
        <strain evidence="9">CHK180-2868</strain>
    </source>
</reference>
<dbReference type="PANTHER" id="PTHR30471">
    <property type="entry name" value="DNA REPAIR PROTEIN RADC"/>
    <property type="match status" value="1"/>
</dbReference>
<dbReference type="InterPro" id="IPR020891">
    <property type="entry name" value="UPF0758_CS"/>
</dbReference>
<evidence type="ECO:0000256" key="5">
    <source>
        <dbReference type="ARBA" id="ARBA00022833"/>
    </source>
</evidence>
<dbReference type="InterPro" id="IPR025657">
    <property type="entry name" value="RadC_JAB"/>
</dbReference>
<proteinExistence type="inferred from homology"/>
<evidence type="ECO:0000256" key="4">
    <source>
        <dbReference type="ARBA" id="ARBA00022801"/>
    </source>
</evidence>
<dbReference type="PANTHER" id="PTHR30471:SF3">
    <property type="entry name" value="UPF0758 PROTEIN YEES-RELATED"/>
    <property type="match status" value="1"/>
</dbReference>
<dbReference type="Proteomes" id="UP000824250">
    <property type="component" value="Unassembled WGS sequence"/>
</dbReference>
<feature type="domain" description="MPN" evidence="8">
    <location>
        <begin position="111"/>
        <end position="233"/>
    </location>
</feature>
<dbReference type="Pfam" id="PF20582">
    <property type="entry name" value="UPF0758_N"/>
    <property type="match status" value="1"/>
</dbReference>
<evidence type="ECO:0000313" key="10">
    <source>
        <dbReference type="Proteomes" id="UP000824250"/>
    </source>
</evidence>
<dbReference type="GO" id="GO:0046872">
    <property type="term" value="F:metal ion binding"/>
    <property type="evidence" value="ECO:0007669"/>
    <property type="project" value="UniProtKB-KW"/>
</dbReference>
<keyword evidence="6" id="KW-0482">Metalloprotease</keyword>
<dbReference type="InterPro" id="IPR046778">
    <property type="entry name" value="UPF0758_N"/>
</dbReference>
<dbReference type="Gene3D" id="3.40.140.10">
    <property type="entry name" value="Cytidine Deaminase, domain 2"/>
    <property type="match status" value="1"/>
</dbReference>
<dbReference type="EMBL" id="DVGC01000001">
    <property type="protein sequence ID" value="HIR04372.1"/>
    <property type="molecule type" value="Genomic_DNA"/>
</dbReference>
<evidence type="ECO:0000256" key="1">
    <source>
        <dbReference type="ARBA" id="ARBA00010243"/>
    </source>
</evidence>
<dbReference type="InterPro" id="IPR001405">
    <property type="entry name" value="UPF0758"/>
</dbReference>
<evidence type="ECO:0000259" key="8">
    <source>
        <dbReference type="PROSITE" id="PS50249"/>
    </source>
</evidence>
<dbReference type="PROSITE" id="PS01302">
    <property type="entry name" value="UPF0758"/>
    <property type="match status" value="1"/>
</dbReference>
<keyword evidence="4" id="KW-0378">Hydrolase</keyword>
<keyword evidence="5" id="KW-0862">Zinc</keyword>